<feature type="transmembrane region" description="Helical" evidence="1">
    <location>
        <begin position="57"/>
        <end position="78"/>
    </location>
</feature>
<organism evidence="2 3">
    <name type="scientific">Staphylococcus devriesei</name>
    <dbReference type="NCBI Taxonomy" id="586733"/>
    <lineage>
        <taxon>Bacteria</taxon>
        <taxon>Bacillati</taxon>
        <taxon>Bacillota</taxon>
        <taxon>Bacilli</taxon>
        <taxon>Bacillales</taxon>
        <taxon>Staphylococcaceae</taxon>
        <taxon>Staphylococcus</taxon>
    </lineage>
</organism>
<reference evidence="2 3" key="1">
    <citation type="journal article" date="2016" name="Front. Microbiol.">
        <title>Comprehensive Phylogenetic Analysis of Bovine Non-aureus Staphylococci Species Based on Whole-Genome Sequencing.</title>
        <authorList>
            <person name="Naushad S."/>
            <person name="Barkema H.W."/>
            <person name="Luby C."/>
            <person name="Condas L.A."/>
            <person name="Nobrega D.B."/>
            <person name="Carson D.A."/>
            <person name="De Buck J."/>
        </authorList>
    </citation>
    <scope>NUCLEOTIDE SEQUENCE [LARGE SCALE GENOMIC DNA]</scope>
    <source>
        <strain evidence="2 3">SNUC 4143</strain>
    </source>
</reference>
<accession>A0A2T4KRB5</accession>
<keyword evidence="1" id="KW-0472">Membrane</keyword>
<evidence type="ECO:0000256" key="1">
    <source>
        <dbReference type="SAM" id="Phobius"/>
    </source>
</evidence>
<proteinExistence type="predicted"/>
<gene>
    <name evidence="2" type="ORF">BUY48_08425</name>
</gene>
<dbReference type="InterPro" id="IPR025962">
    <property type="entry name" value="SdpI/YhfL"/>
</dbReference>
<dbReference type="AlphaFoldDB" id="A0A2T4KRB5"/>
<protein>
    <recommendedName>
        <fullName evidence="4">SdpI family protein</fullName>
    </recommendedName>
</protein>
<name>A0A2T4KRB5_9STAP</name>
<evidence type="ECO:0000313" key="3">
    <source>
        <dbReference type="Proteomes" id="UP000243350"/>
    </source>
</evidence>
<dbReference type="Proteomes" id="UP000243350">
    <property type="component" value="Unassembled WGS sequence"/>
</dbReference>
<feature type="transmembrane region" description="Helical" evidence="1">
    <location>
        <begin position="83"/>
        <end position="104"/>
    </location>
</feature>
<evidence type="ECO:0000313" key="2">
    <source>
        <dbReference type="EMBL" id="PTF13671.1"/>
    </source>
</evidence>
<keyword evidence="1" id="KW-0812">Transmembrane</keyword>
<evidence type="ECO:0008006" key="4">
    <source>
        <dbReference type="Google" id="ProtNLM"/>
    </source>
</evidence>
<dbReference type="Pfam" id="PF13630">
    <property type="entry name" value="SdpI"/>
    <property type="match status" value="1"/>
</dbReference>
<comment type="caution">
    <text evidence="2">The sequence shown here is derived from an EMBL/GenBank/DDBJ whole genome shotgun (WGS) entry which is preliminary data.</text>
</comment>
<dbReference type="RefSeq" id="WP_107520306.1">
    <property type="nucleotide sequence ID" value="NZ_PYZH01000052.1"/>
</dbReference>
<dbReference type="EMBL" id="PYZH01000052">
    <property type="protein sequence ID" value="PTF13671.1"/>
    <property type="molecule type" value="Genomic_DNA"/>
</dbReference>
<keyword evidence="1" id="KW-1133">Transmembrane helix</keyword>
<sequence length="110" mass="12930">MLLLPFSVVMGILGFAFKTSPPPERNWWYGFRTRKSLASQENWVKAQVLFWQYSLKFLRIIIVVGIVGLVVEIIGLWLDVDAIIISGFMLELVVMIWYLFTIYWKVEKEL</sequence>